<keyword evidence="14" id="KW-1185">Reference proteome</keyword>
<dbReference type="InterPro" id="IPR001111">
    <property type="entry name" value="TGF-b_propeptide"/>
</dbReference>
<protein>
    <recommendedName>
        <fullName evidence="12">TGF-beta family profile domain-containing protein</fullName>
    </recommendedName>
</protein>
<keyword evidence="9" id="KW-0325">Glycoprotein</keyword>
<dbReference type="PANTHER" id="PTHR11848:SF159">
    <property type="entry name" value="NODAL HOMOLOG"/>
    <property type="match status" value="1"/>
</dbReference>
<evidence type="ECO:0000256" key="2">
    <source>
        <dbReference type="ARBA" id="ARBA00006656"/>
    </source>
</evidence>
<dbReference type="Gene3D" id="2.60.120.970">
    <property type="match status" value="1"/>
</dbReference>
<gene>
    <name evidence="13" type="ORF">PHYPO_G00139580</name>
</gene>
<dbReference type="GO" id="GO:0005125">
    <property type="term" value="F:cytokine activity"/>
    <property type="evidence" value="ECO:0007669"/>
    <property type="project" value="TreeGrafter"/>
</dbReference>
<dbReference type="GO" id="GO:0007369">
    <property type="term" value="P:gastrulation"/>
    <property type="evidence" value="ECO:0007669"/>
    <property type="project" value="UniProtKB-ARBA"/>
</dbReference>
<evidence type="ECO:0000256" key="4">
    <source>
        <dbReference type="ARBA" id="ARBA00022525"/>
    </source>
</evidence>
<dbReference type="Pfam" id="PF00019">
    <property type="entry name" value="TGF_beta"/>
    <property type="match status" value="1"/>
</dbReference>
<dbReference type="EMBL" id="VFJC01000025">
    <property type="protein sequence ID" value="KAB5528380.1"/>
    <property type="molecule type" value="Genomic_DNA"/>
</dbReference>
<evidence type="ECO:0000256" key="3">
    <source>
        <dbReference type="ARBA" id="ARBA00022473"/>
    </source>
</evidence>
<organism evidence="13 14">
    <name type="scientific">Pangasianodon hypophthalmus</name>
    <name type="common">Striped catfish</name>
    <name type="synonym">Helicophagus hypophthalmus</name>
    <dbReference type="NCBI Taxonomy" id="310915"/>
    <lineage>
        <taxon>Eukaryota</taxon>
        <taxon>Metazoa</taxon>
        <taxon>Chordata</taxon>
        <taxon>Craniata</taxon>
        <taxon>Vertebrata</taxon>
        <taxon>Euteleostomi</taxon>
        <taxon>Actinopterygii</taxon>
        <taxon>Neopterygii</taxon>
        <taxon>Teleostei</taxon>
        <taxon>Ostariophysi</taxon>
        <taxon>Siluriformes</taxon>
        <taxon>Pangasiidae</taxon>
        <taxon>Pangasianodon</taxon>
    </lineage>
</organism>
<keyword evidence="3" id="KW-0217">Developmental protein</keyword>
<evidence type="ECO:0000256" key="1">
    <source>
        <dbReference type="ARBA" id="ARBA00004613"/>
    </source>
</evidence>
<dbReference type="Pfam" id="PF00688">
    <property type="entry name" value="TGFb_propeptide"/>
    <property type="match status" value="1"/>
</dbReference>
<keyword evidence="5" id="KW-0165">Cleavage on pair of basic residues</keyword>
<dbReference type="AlphaFoldDB" id="A0A5N5KCR6"/>
<accession>A0A5N5KCR6</accession>
<comment type="similarity">
    <text evidence="2 10">Belongs to the TGF-beta family.</text>
</comment>
<evidence type="ECO:0000256" key="5">
    <source>
        <dbReference type="ARBA" id="ARBA00022685"/>
    </source>
</evidence>
<evidence type="ECO:0000256" key="8">
    <source>
        <dbReference type="ARBA" id="ARBA00023157"/>
    </source>
</evidence>
<dbReference type="PROSITE" id="PS00250">
    <property type="entry name" value="TGF_BETA_1"/>
    <property type="match status" value="1"/>
</dbReference>
<proteinExistence type="inferred from homology"/>
<evidence type="ECO:0000256" key="9">
    <source>
        <dbReference type="ARBA" id="ARBA00023180"/>
    </source>
</evidence>
<dbReference type="SMART" id="SM00204">
    <property type="entry name" value="TGFB"/>
    <property type="match status" value="1"/>
</dbReference>
<dbReference type="CDD" id="cd13759">
    <property type="entry name" value="TGF_beta_NODAL"/>
    <property type="match status" value="1"/>
</dbReference>
<dbReference type="FunFam" id="2.10.90.10:FF:000026">
    <property type="entry name" value="Nodal homolog 3-A"/>
    <property type="match status" value="1"/>
</dbReference>
<feature type="chain" id="PRO_5024380508" description="TGF-beta family profile domain-containing protein" evidence="11">
    <location>
        <begin position="20"/>
        <end position="400"/>
    </location>
</feature>
<dbReference type="GO" id="GO:0009888">
    <property type="term" value="P:tissue development"/>
    <property type="evidence" value="ECO:0007669"/>
    <property type="project" value="UniProtKB-ARBA"/>
</dbReference>
<dbReference type="InterPro" id="IPR017948">
    <property type="entry name" value="TGFb_CS"/>
</dbReference>
<evidence type="ECO:0000256" key="7">
    <source>
        <dbReference type="ARBA" id="ARBA00023030"/>
    </source>
</evidence>
<dbReference type="InterPro" id="IPR001839">
    <property type="entry name" value="TGF-b_C"/>
</dbReference>
<evidence type="ECO:0000256" key="10">
    <source>
        <dbReference type="RuleBase" id="RU000354"/>
    </source>
</evidence>
<evidence type="ECO:0000259" key="12">
    <source>
        <dbReference type="PROSITE" id="PS51362"/>
    </source>
</evidence>
<dbReference type="PANTHER" id="PTHR11848">
    <property type="entry name" value="TGF-BETA FAMILY"/>
    <property type="match status" value="1"/>
</dbReference>
<keyword evidence="7 10" id="KW-0339">Growth factor</keyword>
<evidence type="ECO:0000313" key="13">
    <source>
        <dbReference type="EMBL" id="KAB5528380.1"/>
    </source>
</evidence>
<dbReference type="SUPFAM" id="SSF57501">
    <property type="entry name" value="Cystine-knot cytokines"/>
    <property type="match status" value="1"/>
</dbReference>
<dbReference type="GO" id="GO:0005615">
    <property type="term" value="C:extracellular space"/>
    <property type="evidence" value="ECO:0007669"/>
    <property type="project" value="TreeGrafter"/>
</dbReference>
<sequence length="400" mass="45215">MALLPLALVLALASLSCLGMKQHSQRRARHHAQHHGEHGHSAGVYHPHRYPVYMMQLYRDYRSVDMRKTAASVNSDALHQTDSVLSLVAKDCHQVGERWKVTFDMSSLSGSQEIRLSELRLRVPAFSASVLELYHARNSAPEQRVFLGSIKVTPGLASSSSSSSWKVFNVTDLLTYWLRQGGEEQWRANAPAAEDDILSVVEEGSGNDATEPSPRRKIQQLTTDRVMIVVFLKSASTQGHQSSPTLMQTVQHSKYALLDRPGSARRRKRNRMEPGHVREVASENVTITGSVTESVRSPLCRRVDMWVDFDQIGWNEWIVHPKRYNAYRCEGECPVPLDESFKPTNHAYMQSLLKFHHPERVPCASCAPTRLSSLSMLYYEGDDVVLRHHEDMIVEECGCQ</sequence>
<reference evidence="13 14" key="1">
    <citation type="submission" date="2019-06" db="EMBL/GenBank/DDBJ databases">
        <title>A chromosome-scale genome assembly of the striped catfish, Pangasianodon hypophthalmus.</title>
        <authorList>
            <person name="Wen M."/>
            <person name="Zahm M."/>
            <person name="Roques C."/>
            <person name="Cabau C."/>
            <person name="Klopp C."/>
            <person name="Donnadieu C."/>
            <person name="Jouanno E."/>
            <person name="Avarre J.-C."/>
            <person name="Campet M."/>
            <person name="Ha T.T.T."/>
            <person name="Dugue R."/>
            <person name="Lampietro C."/>
            <person name="Louis A."/>
            <person name="Herpin A."/>
            <person name="Echchiki A."/>
            <person name="Berthelot C."/>
            <person name="Parey E."/>
            <person name="Roest-Crollius H."/>
            <person name="Braasch I."/>
            <person name="Postlethwait J."/>
            <person name="Bobe J."/>
            <person name="Montfort J."/>
            <person name="Bouchez O."/>
            <person name="Begum T."/>
            <person name="Schartl M."/>
            <person name="Guiguen Y."/>
        </authorList>
    </citation>
    <scope>NUCLEOTIDE SEQUENCE [LARGE SCALE GENOMIC DNA]</scope>
    <source>
        <strain evidence="13 14">Indonesia</strain>
        <tissue evidence="13">Blood</tissue>
    </source>
</reference>
<dbReference type="PROSITE" id="PS51362">
    <property type="entry name" value="TGF_BETA_2"/>
    <property type="match status" value="1"/>
</dbReference>
<dbReference type="Proteomes" id="UP000327468">
    <property type="component" value="Chromosome 24"/>
</dbReference>
<dbReference type="InterPro" id="IPR015615">
    <property type="entry name" value="TGF-beta-rel"/>
</dbReference>
<keyword evidence="8" id="KW-1015">Disulfide bond</keyword>
<evidence type="ECO:0000256" key="6">
    <source>
        <dbReference type="ARBA" id="ARBA00022729"/>
    </source>
</evidence>
<feature type="signal peptide" evidence="11">
    <location>
        <begin position="1"/>
        <end position="19"/>
    </location>
</feature>
<dbReference type="InterPro" id="IPR029034">
    <property type="entry name" value="Cystine-knot_cytokine"/>
</dbReference>
<dbReference type="GO" id="GO:0008083">
    <property type="term" value="F:growth factor activity"/>
    <property type="evidence" value="ECO:0007669"/>
    <property type="project" value="UniProtKB-KW"/>
</dbReference>
<keyword evidence="4" id="KW-0964">Secreted</keyword>
<evidence type="ECO:0000313" key="14">
    <source>
        <dbReference type="Proteomes" id="UP000327468"/>
    </source>
</evidence>
<dbReference type="Gene3D" id="2.10.90.10">
    <property type="entry name" value="Cystine-knot cytokines"/>
    <property type="match status" value="1"/>
</dbReference>
<feature type="domain" description="TGF-beta family profile" evidence="12">
    <location>
        <begin position="266"/>
        <end position="400"/>
    </location>
</feature>
<evidence type="ECO:0000256" key="11">
    <source>
        <dbReference type="SAM" id="SignalP"/>
    </source>
</evidence>
<keyword evidence="6 11" id="KW-0732">Signal</keyword>
<name>A0A5N5KCR6_PANHP</name>
<comment type="caution">
    <text evidence="13">The sequence shown here is derived from an EMBL/GenBank/DDBJ whole genome shotgun (WGS) entry which is preliminary data.</text>
</comment>
<comment type="subcellular location">
    <subcellularLocation>
        <location evidence="1">Secreted</location>
    </subcellularLocation>
</comment>